<proteinExistence type="predicted"/>
<name>A0A6J4UCQ1_9BACT</name>
<reference evidence="1" key="1">
    <citation type="submission" date="2020-02" db="EMBL/GenBank/DDBJ databases">
        <authorList>
            <person name="Meier V. D."/>
        </authorList>
    </citation>
    <scope>NUCLEOTIDE SEQUENCE</scope>
    <source>
        <strain evidence="1">AVDCRST_MAG73</strain>
    </source>
</reference>
<evidence type="ECO:0000313" key="1">
    <source>
        <dbReference type="EMBL" id="CAA9546373.1"/>
    </source>
</evidence>
<gene>
    <name evidence="1" type="ORF">AVDCRST_MAG73-2452</name>
</gene>
<evidence type="ECO:0008006" key="2">
    <source>
        <dbReference type="Google" id="ProtNLM"/>
    </source>
</evidence>
<accession>A0A6J4UCQ1</accession>
<sequence length="219" mass="25004">MRDPLVPAGLDDAYALELLRRQDALQAEARGVVADLDLVQLLSRAGRVEQVGSSVTGLMVWRDIDFTVLCRDLTAERAFEAIRPLLTHPRVTQFDYRNQTGHRAPPVIRGDERYYFATYWETSAGEEWKFDVSFWLSDAPRDYLPYAERLKRQLTDETRLAILWIKDVWHRLPTYPDEGGAFDVYEAVLRGGVRTPEQFDAYLRERGLPGRSEVGGAAG</sequence>
<dbReference type="AlphaFoldDB" id="A0A6J4UCQ1"/>
<dbReference type="EMBL" id="CADCWE010000163">
    <property type="protein sequence ID" value="CAA9546373.1"/>
    <property type="molecule type" value="Genomic_DNA"/>
</dbReference>
<organism evidence="1">
    <name type="scientific">uncultured Thermomicrobiales bacterium</name>
    <dbReference type="NCBI Taxonomy" id="1645740"/>
    <lineage>
        <taxon>Bacteria</taxon>
        <taxon>Pseudomonadati</taxon>
        <taxon>Thermomicrobiota</taxon>
        <taxon>Thermomicrobia</taxon>
        <taxon>Thermomicrobiales</taxon>
        <taxon>environmental samples</taxon>
    </lineage>
</organism>
<protein>
    <recommendedName>
        <fullName evidence="2">Polymerase nucleotidyl transferase domain-containing protein</fullName>
    </recommendedName>
</protein>